<dbReference type="Proteomes" id="UP001151760">
    <property type="component" value="Unassembled WGS sequence"/>
</dbReference>
<gene>
    <name evidence="3" type="ORF">Tco_0922027</name>
</gene>
<dbReference type="PANTHER" id="PTHR46148:SF59">
    <property type="entry name" value="NUCLEOTIDYLTRANSFERASE, RIBONUCLEASE H"/>
    <property type="match status" value="1"/>
</dbReference>
<dbReference type="Gene3D" id="1.10.340.70">
    <property type="match status" value="1"/>
</dbReference>
<evidence type="ECO:0000259" key="2">
    <source>
        <dbReference type="Pfam" id="PF22936"/>
    </source>
</evidence>
<feature type="domain" description="Integrase zinc-binding" evidence="1">
    <location>
        <begin position="59"/>
        <end position="112"/>
    </location>
</feature>
<evidence type="ECO:0000313" key="3">
    <source>
        <dbReference type="EMBL" id="GJT31608.1"/>
    </source>
</evidence>
<evidence type="ECO:0000259" key="1">
    <source>
        <dbReference type="Pfam" id="PF17921"/>
    </source>
</evidence>
<keyword evidence="4" id="KW-1185">Reference proteome</keyword>
<feature type="domain" description="Retrovirus-related Pol polyprotein from transposon TNT 1-94-like beta-barrel" evidence="2">
    <location>
        <begin position="474"/>
        <end position="541"/>
    </location>
</feature>
<dbReference type="InterPro" id="IPR041588">
    <property type="entry name" value="Integrase_H2C2"/>
</dbReference>
<reference evidence="3" key="2">
    <citation type="submission" date="2022-01" db="EMBL/GenBank/DDBJ databases">
        <authorList>
            <person name="Yamashiro T."/>
            <person name="Shiraishi A."/>
            <person name="Satake H."/>
            <person name="Nakayama K."/>
        </authorList>
    </citation>
    <scope>NUCLEOTIDE SEQUENCE</scope>
</reference>
<reference evidence="3" key="1">
    <citation type="journal article" date="2022" name="Int. J. Mol. Sci.">
        <title>Draft Genome of Tanacetum Coccineum: Genomic Comparison of Closely Related Tanacetum-Family Plants.</title>
        <authorList>
            <person name="Yamashiro T."/>
            <person name="Shiraishi A."/>
            <person name="Nakayama K."/>
            <person name="Satake H."/>
        </authorList>
    </citation>
    <scope>NUCLEOTIDE SEQUENCE</scope>
</reference>
<accession>A0ABQ5CZA9</accession>
<comment type="caution">
    <text evidence="3">The sequence shown here is derived from an EMBL/GenBank/DDBJ whole genome shotgun (WGS) entry which is preliminary data.</text>
</comment>
<name>A0ABQ5CZA9_9ASTR</name>
<organism evidence="3 4">
    <name type="scientific">Tanacetum coccineum</name>
    <dbReference type="NCBI Taxonomy" id="301880"/>
    <lineage>
        <taxon>Eukaryota</taxon>
        <taxon>Viridiplantae</taxon>
        <taxon>Streptophyta</taxon>
        <taxon>Embryophyta</taxon>
        <taxon>Tracheophyta</taxon>
        <taxon>Spermatophyta</taxon>
        <taxon>Magnoliopsida</taxon>
        <taxon>eudicotyledons</taxon>
        <taxon>Gunneridae</taxon>
        <taxon>Pentapetalae</taxon>
        <taxon>asterids</taxon>
        <taxon>campanulids</taxon>
        <taxon>Asterales</taxon>
        <taxon>Asteraceae</taxon>
        <taxon>Asteroideae</taxon>
        <taxon>Anthemideae</taxon>
        <taxon>Anthemidinae</taxon>
        <taxon>Tanacetum</taxon>
    </lineage>
</organism>
<proteinExistence type="predicted"/>
<dbReference type="EMBL" id="BQNB010014720">
    <property type="protein sequence ID" value="GJT31608.1"/>
    <property type="molecule type" value="Genomic_DNA"/>
</dbReference>
<dbReference type="Pfam" id="PF22936">
    <property type="entry name" value="Pol_BBD"/>
    <property type="match status" value="1"/>
</dbReference>
<dbReference type="Pfam" id="PF17921">
    <property type="entry name" value="Integrase_H2C2"/>
    <property type="match status" value="1"/>
</dbReference>
<protein>
    <submittedName>
        <fullName evidence="3">Integrase, catalytic region, zinc finger, CCHC-type containing protein</fullName>
    </submittedName>
</protein>
<evidence type="ECO:0000313" key="4">
    <source>
        <dbReference type="Proteomes" id="UP001151760"/>
    </source>
</evidence>
<dbReference type="InterPro" id="IPR054722">
    <property type="entry name" value="PolX-like_BBD"/>
</dbReference>
<dbReference type="PANTHER" id="PTHR46148">
    <property type="entry name" value="CHROMO DOMAIN-CONTAINING PROTEIN"/>
    <property type="match status" value="1"/>
</dbReference>
<sequence length="607" mass="69268">MTVHTNLLERILNAQTEAMKEENVKAKNLGRLIKPIFETRSDGIQCFEGRIWLPLFGGLRDLIMHESHKSKYSIHPGSNKMYQDLKKLYWWQNLKAEIATYVSKCLTCAKRQLVYIKILEITARSDGNPTGYEHRLPPRDRWSERENYSDAGGHVTSMPVRKVSYADVRRKTDGISSGCRVGNGLVKVDELPDKLNGIHNTFHVSNLKKRLSDENIIIPLEEIQLDDKLHFIEEPLVIMDREGSCSAKSNSYVKASEHHPFASLQSLVSFFEDLKCSPGLVFLEFLEGFDWVLIRRVLPLLEGEPLLLPDELDYGQFTITRRDTYSYHNPYGITFMHWTANVQHSKLNANSKPLCVKCNGCMLSDNHDFCVLDFIKNMNARVKSKSVKKSSKRKVWKPTGKVFTNIRYTWRPSGRTFTIVGNACPLTRITTTIEVPLRKPTALENETPKPVVTLVYLRKPRKSKTNVLLSKSLSSKHMTRDHSQLTNFVNKFLGTVKFGNDHVAKILGYGDYQIGNVTISRVYYVEGLGHNLFSVGQFCDSNLEVALLNLMFIRNLEGVDLLTGFEWQNIYHSVFLEDLMAVPIPFVSCQRPQRLSHGLYGTASGLF</sequence>